<dbReference type="STRING" id="394193.SAMN04489732_114219"/>
<dbReference type="Proteomes" id="UP000198582">
    <property type="component" value="Unassembled WGS sequence"/>
</dbReference>
<dbReference type="EMBL" id="FOEF01000014">
    <property type="protein sequence ID" value="SEP50620.1"/>
    <property type="molecule type" value="Genomic_DNA"/>
</dbReference>
<organism evidence="1 2">
    <name type="scientific">Amycolatopsis saalfeldensis</name>
    <dbReference type="NCBI Taxonomy" id="394193"/>
    <lineage>
        <taxon>Bacteria</taxon>
        <taxon>Bacillati</taxon>
        <taxon>Actinomycetota</taxon>
        <taxon>Actinomycetes</taxon>
        <taxon>Pseudonocardiales</taxon>
        <taxon>Pseudonocardiaceae</taxon>
        <taxon>Amycolatopsis</taxon>
    </lineage>
</organism>
<evidence type="ECO:0000313" key="1">
    <source>
        <dbReference type="EMBL" id="SEP50620.1"/>
    </source>
</evidence>
<sequence>MTTSSTAAIADILDCGHPATPDLTGIGTGRAIDPHTDATSCYPCSDEHERDAMTRANAFVAYVSTHGDALTTWPGGHLATIDPADTRQTGRRTYTPSGGMWTRHVWHATDVDGGRWTGVNGGPGLVIRVHRLRACTWQTEFGNGRPPRYCHRRATHAGQGGAFDLYCRTHARQVFDLYGWTTTALPPRALARSARETAPPQGKEFSCS</sequence>
<protein>
    <submittedName>
        <fullName evidence="1">Uncharacterized protein</fullName>
    </submittedName>
</protein>
<evidence type="ECO:0000313" key="2">
    <source>
        <dbReference type="Proteomes" id="UP000198582"/>
    </source>
</evidence>
<reference evidence="1 2" key="1">
    <citation type="submission" date="2016-10" db="EMBL/GenBank/DDBJ databases">
        <authorList>
            <person name="de Groot N.N."/>
        </authorList>
    </citation>
    <scope>NUCLEOTIDE SEQUENCE [LARGE SCALE GENOMIC DNA]</scope>
    <source>
        <strain evidence="1 2">DSM 44993</strain>
    </source>
</reference>
<keyword evidence="2" id="KW-1185">Reference proteome</keyword>
<accession>A0A1H8YEE4</accession>
<proteinExistence type="predicted"/>
<name>A0A1H8YEE4_9PSEU</name>
<gene>
    <name evidence="1" type="ORF">SAMN04489732_114219</name>
</gene>
<dbReference type="OrthoDB" id="3613010at2"/>
<dbReference type="RefSeq" id="WP_091622490.1">
    <property type="nucleotide sequence ID" value="NZ_FOEF01000014.1"/>
</dbReference>
<dbReference type="AlphaFoldDB" id="A0A1H8YEE4"/>